<evidence type="ECO:0000256" key="1">
    <source>
        <dbReference type="SAM" id="Phobius"/>
    </source>
</evidence>
<dbReference type="EMBL" id="SMRP01000006">
    <property type="protein sequence ID" value="TDG23144.1"/>
    <property type="molecule type" value="Genomic_DNA"/>
</dbReference>
<feature type="transmembrane region" description="Helical" evidence="1">
    <location>
        <begin position="125"/>
        <end position="147"/>
    </location>
</feature>
<dbReference type="Proteomes" id="UP000295722">
    <property type="component" value="Unassembled WGS sequence"/>
</dbReference>
<feature type="transmembrane region" description="Helical" evidence="1">
    <location>
        <begin position="82"/>
        <end position="105"/>
    </location>
</feature>
<organism evidence="3 4">
    <name type="scientific">Paraburkholderia silviterrae</name>
    <dbReference type="NCBI Taxonomy" id="2528715"/>
    <lineage>
        <taxon>Bacteria</taxon>
        <taxon>Pseudomonadati</taxon>
        <taxon>Pseudomonadota</taxon>
        <taxon>Betaproteobacteria</taxon>
        <taxon>Burkholderiales</taxon>
        <taxon>Burkholderiaceae</taxon>
        <taxon>Paraburkholderia</taxon>
    </lineage>
</organism>
<feature type="transmembrane region" description="Helical" evidence="1">
    <location>
        <begin position="363"/>
        <end position="384"/>
    </location>
</feature>
<keyword evidence="1" id="KW-1133">Transmembrane helix</keyword>
<evidence type="ECO:0000313" key="3">
    <source>
        <dbReference type="EMBL" id="TDG23144.1"/>
    </source>
</evidence>
<feature type="transmembrane region" description="Helical" evidence="1">
    <location>
        <begin position="245"/>
        <end position="263"/>
    </location>
</feature>
<evidence type="ECO:0000259" key="2">
    <source>
        <dbReference type="Pfam" id="PF01757"/>
    </source>
</evidence>
<feature type="transmembrane region" description="Helical" evidence="1">
    <location>
        <begin position="339"/>
        <end position="357"/>
    </location>
</feature>
<keyword evidence="1" id="KW-0472">Membrane</keyword>
<comment type="caution">
    <text evidence="3">The sequence shown here is derived from an EMBL/GenBank/DDBJ whole genome shotgun (WGS) entry which is preliminary data.</text>
</comment>
<name>A0A4R5MAJ1_9BURK</name>
<dbReference type="RefSeq" id="WP_133195514.1">
    <property type="nucleotide sequence ID" value="NZ_JBHUCW010000009.1"/>
</dbReference>
<feature type="transmembrane region" description="Helical" evidence="1">
    <location>
        <begin position="306"/>
        <end position="327"/>
    </location>
</feature>
<keyword evidence="1" id="KW-0812">Transmembrane</keyword>
<dbReference type="PANTHER" id="PTHR23028">
    <property type="entry name" value="ACETYLTRANSFERASE"/>
    <property type="match status" value="1"/>
</dbReference>
<evidence type="ECO:0000313" key="4">
    <source>
        <dbReference type="Proteomes" id="UP000295722"/>
    </source>
</evidence>
<dbReference type="OrthoDB" id="8772324at2"/>
<feature type="transmembrane region" description="Helical" evidence="1">
    <location>
        <begin position="50"/>
        <end position="75"/>
    </location>
</feature>
<gene>
    <name evidence="3" type="ORF">EYW47_14470</name>
</gene>
<dbReference type="InterPro" id="IPR050879">
    <property type="entry name" value="Acyltransferase_3"/>
</dbReference>
<sequence length="409" mass="45373">MDSLANREANGRSIGKRIIPAAPQTATSMRIHPASRPTGRTESLDVIRGIAAMVVMLSHCSIGVSTAMPAAWAALAWTPLRFFWAGHQSVIMFFVLSGFALTHMIESMKPYGYWKYLGARVARLYPPYILSVLFALAVFGTISAFGIHWERGWMTVSKPYLTLPLALGHLMMVGVFQMGDITPVIWSLVYEMRISILFPLVLWAVSRYNFKAVFAFVGLSLLYWLRYRGLTWNWPATATSNLLETFHYTTFFAIGSWIALNQTSIRAKFAALSKVATGVMWLLGLTLFTYSFNGSFHLGQRALADVFIGIGSAIVIALSLDLAHGALFNIGKWFGKISYSLYLTHTPILHACLILLFPRIGGIATPLITIVLAVGFAALFNRYIEQPSIRLARAIARRNRAAHPANYPA</sequence>
<feature type="domain" description="Acyltransferase 3" evidence="2">
    <location>
        <begin position="43"/>
        <end position="380"/>
    </location>
</feature>
<proteinExistence type="predicted"/>
<keyword evidence="4" id="KW-1185">Reference proteome</keyword>
<dbReference type="AlphaFoldDB" id="A0A4R5MAJ1"/>
<feature type="transmembrane region" description="Helical" evidence="1">
    <location>
        <begin position="159"/>
        <end position="178"/>
    </location>
</feature>
<dbReference type="Pfam" id="PF01757">
    <property type="entry name" value="Acyl_transf_3"/>
    <property type="match status" value="1"/>
</dbReference>
<feature type="transmembrane region" description="Helical" evidence="1">
    <location>
        <begin position="275"/>
        <end position="294"/>
    </location>
</feature>
<protein>
    <submittedName>
        <fullName evidence="3">Acyltransferase</fullName>
    </submittedName>
</protein>
<dbReference type="GO" id="GO:0016747">
    <property type="term" value="F:acyltransferase activity, transferring groups other than amino-acyl groups"/>
    <property type="evidence" value="ECO:0007669"/>
    <property type="project" value="InterPro"/>
</dbReference>
<reference evidence="3 4" key="1">
    <citation type="submission" date="2019-03" db="EMBL/GenBank/DDBJ databases">
        <title>Paraburkholderia sp. 4M-K11, isolated from subtropical forest soil.</title>
        <authorList>
            <person name="Gao Z.-H."/>
            <person name="Qiu L.-H."/>
        </authorList>
    </citation>
    <scope>NUCLEOTIDE SEQUENCE [LARGE SCALE GENOMIC DNA]</scope>
    <source>
        <strain evidence="3 4">4M-K11</strain>
    </source>
</reference>
<dbReference type="InterPro" id="IPR002656">
    <property type="entry name" value="Acyl_transf_3_dom"/>
</dbReference>
<accession>A0A4R5MAJ1</accession>
<keyword evidence="3" id="KW-0808">Transferase</keyword>
<keyword evidence="3" id="KW-0012">Acyltransferase</keyword>